<sequence length="46" mass="5508">MALFVFFHSFLELQLRLKLFTLLLMFNLAFCSKSSLTEERHRKKGD</sequence>
<dbReference type="EMBL" id="AWUE01022491">
    <property type="protein sequence ID" value="OMO57742.1"/>
    <property type="molecule type" value="Genomic_DNA"/>
</dbReference>
<gene>
    <name evidence="1" type="ORF">COLO4_35150</name>
</gene>
<name>A0A1R3GI37_9ROSI</name>
<organism evidence="1 2">
    <name type="scientific">Corchorus olitorius</name>
    <dbReference type="NCBI Taxonomy" id="93759"/>
    <lineage>
        <taxon>Eukaryota</taxon>
        <taxon>Viridiplantae</taxon>
        <taxon>Streptophyta</taxon>
        <taxon>Embryophyta</taxon>
        <taxon>Tracheophyta</taxon>
        <taxon>Spermatophyta</taxon>
        <taxon>Magnoliopsida</taxon>
        <taxon>eudicotyledons</taxon>
        <taxon>Gunneridae</taxon>
        <taxon>Pentapetalae</taxon>
        <taxon>rosids</taxon>
        <taxon>malvids</taxon>
        <taxon>Malvales</taxon>
        <taxon>Malvaceae</taxon>
        <taxon>Grewioideae</taxon>
        <taxon>Apeibeae</taxon>
        <taxon>Corchorus</taxon>
    </lineage>
</organism>
<keyword evidence="2" id="KW-1185">Reference proteome</keyword>
<evidence type="ECO:0000313" key="1">
    <source>
        <dbReference type="EMBL" id="OMO57742.1"/>
    </source>
</evidence>
<proteinExistence type="predicted"/>
<accession>A0A1R3GI37</accession>
<comment type="caution">
    <text evidence="1">The sequence shown here is derived from an EMBL/GenBank/DDBJ whole genome shotgun (WGS) entry which is preliminary data.</text>
</comment>
<reference evidence="2" key="1">
    <citation type="submission" date="2013-09" db="EMBL/GenBank/DDBJ databases">
        <title>Corchorus olitorius genome sequencing.</title>
        <authorList>
            <person name="Alam M."/>
            <person name="Haque M.S."/>
            <person name="Islam M.S."/>
            <person name="Emdad E.M."/>
            <person name="Islam M.M."/>
            <person name="Ahmed B."/>
            <person name="Halim A."/>
            <person name="Hossen Q.M.M."/>
            <person name="Hossain M.Z."/>
            <person name="Ahmed R."/>
            <person name="Khan M.M."/>
            <person name="Islam R."/>
            <person name="Rashid M.M."/>
            <person name="Khan S.A."/>
            <person name="Rahman M.S."/>
            <person name="Alam M."/>
            <person name="Yahiya A.S."/>
            <person name="Khan M.S."/>
            <person name="Azam M.S."/>
            <person name="Haque T."/>
            <person name="Lashkar M.Z.H."/>
            <person name="Akhand A.I."/>
            <person name="Morshed G."/>
            <person name="Roy S."/>
            <person name="Uddin K.S."/>
            <person name="Rabeya T."/>
            <person name="Hossain A.S."/>
            <person name="Chowdhury A."/>
            <person name="Snigdha A.R."/>
            <person name="Mortoza M.S."/>
            <person name="Matin S.A."/>
            <person name="Hoque S.M.E."/>
            <person name="Islam M.K."/>
            <person name="Roy D.K."/>
            <person name="Haider R."/>
            <person name="Moosa M.M."/>
            <person name="Elias S.M."/>
            <person name="Hasan A.M."/>
            <person name="Jahan S."/>
            <person name="Shafiuddin M."/>
            <person name="Mahmood N."/>
            <person name="Shommy N.S."/>
        </authorList>
    </citation>
    <scope>NUCLEOTIDE SEQUENCE [LARGE SCALE GENOMIC DNA]</scope>
    <source>
        <strain evidence="2">cv. O-4</strain>
    </source>
</reference>
<evidence type="ECO:0000313" key="2">
    <source>
        <dbReference type="Proteomes" id="UP000187203"/>
    </source>
</evidence>
<protein>
    <submittedName>
        <fullName evidence="1">Uncharacterized protein</fullName>
    </submittedName>
</protein>
<dbReference type="AlphaFoldDB" id="A0A1R3GI37"/>
<dbReference type="Proteomes" id="UP000187203">
    <property type="component" value="Unassembled WGS sequence"/>
</dbReference>